<dbReference type="PROSITE" id="PS50023">
    <property type="entry name" value="LIM_DOMAIN_2"/>
    <property type="match status" value="1"/>
</dbReference>
<dbReference type="Pfam" id="PF12315">
    <property type="entry name" value="DA1-like"/>
    <property type="match status" value="1"/>
</dbReference>
<dbReference type="PANTHER" id="PTHR24209">
    <property type="entry name" value="PROTEIN DA1-RELATED 2"/>
    <property type="match status" value="1"/>
</dbReference>
<keyword evidence="2 3" id="KW-0862">Zinc</keyword>
<proteinExistence type="predicted"/>
<dbReference type="GO" id="GO:0046872">
    <property type="term" value="F:metal ion binding"/>
    <property type="evidence" value="ECO:0007669"/>
    <property type="project" value="UniProtKB-KW"/>
</dbReference>
<dbReference type="Pfam" id="PF00412">
    <property type="entry name" value="LIM"/>
    <property type="match status" value="1"/>
</dbReference>
<protein>
    <recommendedName>
        <fullName evidence="5">LIM zinc-binding domain-containing protein</fullName>
    </recommendedName>
</protein>
<evidence type="ECO:0000313" key="7">
    <source>
        <dbReference type="Proteomes" id="UP000813462"/>
    </source>
</evidence>
<dbReference type="CDD" id="cd09396">
    <property type="entry name" value="LIM_DA1"/>
    <property type="match status" value="1"/>
</dbReference>
<dbReference type="Proteomes" id="UP000813462">
    <property type="component" value="Unassembled WGS sequence"/>
</dbReference>
<dbReference type="InterPro" id="IPR045218">
    <property type="entry name" value="DA1-like"/>
</dbReference>
<sequence length="351" mass="39407">MYFLAGCCRICGGCKHEIIYGNYLGCMGSYFHPQCFCCSLCRQPITESEIPTNKDGLIEYRCHPFWSQKYCPSHEQDKTARCCSCERLEVVILAVAIDHRYISLGDGRSLCLECMESAIMDTGDCQPLYHAIRDFFEGMNMKLDQQIPMLLVERQALNEAIVGEKNGLHHMPETRGLCLSEEQTVTSILRRPRIGGHQLIGMRTHPQKLTRRCEVTAILVLYGLPRLLTGAILAHELMHAWLRLKGYRNLNPEVEEGICQVLSYMWLESEVMPGFRNMPSTSAASSSSSSSSKKGAKSNVENKLGEFFLHQIANDGSPAYGGGFRAANTAVNIYGLRRTLDHIHFTGNFPL</sequence>
<dbReference type="InterPro" id="IPR022087">
    <property type="entry name" value="DA1-like_dom"/>
</dbReference>
<keyword evidence="3" id="KW-0440">LIM domain</keyword>
<evidence type="ECO:0000313" key="6">
    <source>
        <dbReference type="EMBL" id="KAH7537467.1"/>
    </source>
</evidence>
<dbReference type="AlphaFoldDB" id="A0A978VPJ2"/>
<evidence type="ECO:0000259" key="5">
    <source>
        <dbReference type="PROSITE" id="PS50023"/>
    </source>
</evidence>
<dbReference type="EMBL" id="JAEACU010000003">
    <property type="protein sequence ID" value="KAH7537467.1"/>
    <property type="molecule type" value="Genomic_DNA"/>
</dbReference>
<reference evidence="6" key="1">
    <citation type="journal article" date="2021" name="Front. Plant Sci.">
        <title>Chromosome-Scale Genome Assembly for Chinese Sour Jujube and Insights Into Its Genome Evolution and Domestication Signature.</title>
        <authorList>
            <person name="Shen L.-Y."/>
            <person name="Luo H."/>
            <person name="Wang X.-L."/>
            <person name="Wang X.-M."/>
            <person name="Qiu X.-J."/>
            <person name="Liu H."/>
            <person name="Zhou S.-S."/>
            <person name="Jia K.-H."/>
            <person name="Nie S."/>
            <person name="Bao Y.-T."/>
            <person name="Zhang R.-G."/>
            <person name="Yun Q.-Z."/>
            <person name="Chai Y.-H."/>
            <person name="Lu J.-Y."/>
            <person name="Li Y."/>
            <person name="Zhao S.-W."/>
            <person name="Mao J.-F."/>
            <person name="Jia S.-G."/>
            <person name="Mao Y.-M."/>
        </authorList>
    </citation>
    <scope>NUCLEOTIDE SEQUENCE</scope>
    <source>
        <strain evidence="6">AT0</strain>
        <tissue evidence="6">Leaf</tissue>
    </source>
</reference>
<dbReference type="SMART" id="SM00132">
    <property type="entry name" value="LIM"/>
    <property type="match status" value="1"/>
</dbReference>
<comment type="caution">
    <text evidence="6">The sequence shown here is derived from an EMBL/GenBank/DDBJ whole genome shotgun (WGS) entry which is preliminary data.</text>
</comment>
<evidence type="ECO:0000256" key="3">
    <source>
        <dbReference type="PROSITE-ProRule" id="PRU00125"/>
    </source>
</evidence>
<evidence type="ECO:0000256" key="1">
    <source>
        <dbReference type="ARBA" id="ARBA00022723"/>
    </source>
</evidence>
<gene>
    <name evidence="6" type="ORF">FEM48_Zijuj03G0096000</name>
</gene>
<feature type="compositionally biased region" description="Low complexity" evidence="4">
    <location>
        <begin position="280"/>
        <end position="293"/>
    </location>
</feature>
<feature type="domain" description="LIM zinc-binding" evidence="5">
    <location>
        <begin position="9"/>
        <end position="81"/>
    </location>
</feature>
<dbReference type="PANTHER" id="PTHR24209:SF7">
    <property type="entry name" value="PROTEIN DA1-RELATED 2"/>
    <property type="match status" value="1"/>
</dbReference>
<dbReference type="PROSITE" id="PS00478">
    <property type="entry name" value="LIM_DOMAIN_1"/>
    <property type="match status" value="1"/>
</dbReference>
<dbReference type="Gene3D" id="2.10.110.10">
    <property type="entry name" value="Cysteine Rich Protein"/>
    <property type="match status" value="1"/>
</dbReference>
<keyword evidence="1 3" id="KW-0479">Metal-binding</keyword>
<accession>A0A978VPJ2</accession>
<feature type="region of interest" description="Disordered" evidence="4">
    <location>
        <begin position="278"/>
        <end position="297"/>
    </location>
</feature>
<evidence type="ECO:0000256" key="4">
    <source>
        <dbReference type="SAM" id="MobiDB-lite"/>
    </source>
</evidence>
<organism evidence="6 7">
    <name type="scientific">Ziziphus jujuba var. spinosa</name>
    <dbReference type="NCBI Taxonomy" id="714518"/>
    <lineage>
        <taxon>Eukaryota</taxon>
        <taxon>Viridiplantae</taxon>
        <taxon>Streptophyta</taxon>
        <taxon>Embryophyta</taxon>
        <taxon>Tracheophyta</taxon>
        <taxon>Spermatophyta</taxon>
        <taxon>Magnoliopsida</taxon>
        <taxon>eudicotyledons</taxon>
        <taxon>Gunneridae</taxon>
        <taxon>Pentapetalae</taxon>
        <taxon>rosids</taxon>
        <taxon>fabids</taxon>
        <taxon>Rosales</taxon>
        <taxon>Rhamnaceae</taxon>
        <taxon>Paliureae</taxon>
        <taxon>Ziziphus</taxon>
    </lineage>
</organism>
<name>A0A978VPJ2_ZIZJJ</name>
<evidence type="ECO:0000256" key="2">
    <source>
        <dbReference type="ARBA" id="ARBA00022833"/>
    </source>
</evidence>
<dbReference type="InterPro" id="IPR001781">
    <property type="entry name" value="Znf_LIM"/>
</dbReference>
<dbReference type="GO" id="GO:0043130">
    <property type="term" value="F:ubiquitin binding"/>
    <property type="evidence" value="ECO:0007669"/>
    <property type="project" value="TreeGrafter"/>
</dbReference>